<dbReference type="AlphaFoldDB" id="A0A923L5K8"/>
<protein>
    <recommendedName>
        <fullName evidence="4">Yip1 domain-containing protein</fullName>
    </recommendedName>
</protein>
<feature type="transmembrane region" description="Helical" evidence="1">
    <location>
        <begin position="57"/>
        <end position="75"/>
    </location>
</feature>
<evidence type="ECO:0000313" key="3">
    <source>
        <dbReference type="Proteomes" id="UP000637359"/>
    </source>
</evidence>
<accession>A0A923L5K8</accession>
<name>A0A923L5K8_9BACI</name>
<gene>
    <name evidence="2" type="ORF">H8S33_08715</name>
</gene>
<evidence type="ECO:0000313" key="2">
    <source>
        <dbReference type="EMBL" id="MBC5636897.1"/>
    </source>
</evidence>
<dbReference type="RefSeq" id="WP_186869609.1">
    <property type="nucleotide sequence ID" value="NZ_JACOOL010000005.1"/>
</dbReference>
<keyword evidence="1" id="KW-0812">Transmembrane</keyword>
<feature type="transmembrane region" description="Helical" evidence="1">
    <location>
        <begin position="188"/>
        <end position="206"/>
    </location>
</feature>
<comment type="caution">
    <text evidence="2">The sequence shown here is derived from an EMBL/GenBank/DDBJ whole genome shotgun (WGS) entry which is preliminary data.</text>
</comment>
<feature type="transmembrane region" description="Helical" evidence="1">
    <location>
        <begin position="95"/>
        <end position="113"/>
    </location>
</feature>
<keyword evidence="1" id="KW-0472">Membrane</keyword>
<organism evidence="2 3">
    <name type="scientific">Ornithinibacillus hominis</name>
    <dbReference type="NCBI Taxonomy" id="2763055"/>
    <lineage>
        <taxon>Bacteria</taxon>
        <taxon>Bacillati</taxon>
        <taxon>Bacillota</taxon>
        <taxon>Bacilli</taxon>
        <taxon>Bacillales</taxon>
        <taxon>Bacillaceae</taxon>
        <taxon>Ornithinibacillus</taxon>
    </lineage>
</organism>
<feature type="transmembrane region" description="Helical" evidence="1">
    <location>
        <begin position="133"/>
        <end position="153"/>
    </location>
</feature>
<evidence type="ECO:0008006" key="4">
    <source>
        <dbReference type="Google" id="ProtNLM"/>
    </source>
</evidence>
<keyword evidence="3" id="KW-1185">Reference proteome</keyword>
<dbReference type="Proteomes" id="UP000637359">
    <property type="component" value="Unassembled WGS sequence"/>
</dbReference>
<keyword evidence="1" id="KW-1133">Transmembrane helix</keyword>
<reference evidence="2" key="1">
    <citation type="submission" date="2020-08" db="EMBL/GenBank/DDBJ databases">
        <title>Genome public.</title>
        <authorList>
            <person name="Liu C."/>
            <person name="Sun Q."/>
        </authorList>
    </citation>
    <scope>NUCLEOTIDE SEQUENCE</scope>
    <source>
        <strain evidence="2">BX22</strain>
    </source>
</reference>
<feature type="transmembrane region" description="Helical" evidence="1">
    <location>
        <begin position="159"/>
        <end position="181"/>
    </location>
</feature>
<dbReference type="EMBL" id="JACOOL010000005">
    <property type="protein sequence ID" value="MBC5636897.1"/>
    <property type="molecule type" value="Genomic_DNA"/>
</dbReference>
<sequence>MEAKFIMENEVKTDSVVNEQKKKPKSGQVDNYFQYVLNTLKDPDSILTEEAKGKHQFGLITIIAFLVLIFLSNFLSFFEYLDVARYFGFSDYFNYFHRTISYAIALALLILVYQNVASKKGLKYDWNFFFEKLGAWLVLPSIFLLLSIPFDLLNITIHSWISSLATIFLNIAVFMISYLYVARHDIKTAVLFLTGFYVVYRLILLIL</sequence>
<evidence type="ECO:0000256" key="1">
    <source>
        <dbReference type="SAM" id="Phobius"/>
    </source>
</evidence>
<proteinExistence type="predicted"/>